<reference evidence="2" key="2">
    <citation type="journal article" date="2021" name="PeerJ">
        <title>Extensive microbial diversity within the chicken gut microbiome revealed by metagenomics and culture.</title>
        <authorList>
            <person name="Gilroy R."/>
            <person name="Ravi A."/>
            <person name="Getino M."/>
            <person name="Pursley I."/>
            <person name="Horton D.L."/>
            <person name="Alikhan N.F."/>
            <person name="Baker D."/>
            <person name="Gharbi K."/>
            <person name="Hall N."/>
            <person name="Watson M."/>
            <person name="Adriaenssens E.M."/>
            <person name="Foster-Nyarko E."/>
            <person name="Jarju S."/>
            <person name="Secka A."/>
            <person name="Antonio M."/>
            <person name="Oren A."/>
            <person name="Chaudhuri R.R."/>
            <person name="La Ragione R."/>
            <person name="Hildebrand F."/>
            <person name="Pallen M.J."/>
        </authorList>
    </citation>
    <scope>NUCLEOTIDE SEQUENCE</scope>
    <source>
        <strain evidence="2">7293</strain>
    </source>
</reference>
<dbReference type="InterPro" id="IPR002611">
    <property type="entry name" value="IstB_ATP-bd"/>
</dbReference>
<keyword evidence="2" id="KW-0067">ATP-binding</keyword>
<dbReference type="InterPro" id="IPR028350">
    <property type="entry name" value="DNAC/IstB-like"/>
</dbReference>
<protein>
    <submittedName>
        <fullName evidence="2">ATP-binding protein</fullName>
    </submittedName>
</protein>
<proteinExistence type="predicted"/>
<dbReference type="SUPFAM" id="SSF52540">
    <property type="entry name" value="P-loop containing nucleoside triphosphate hydrolases"/>
    <property type="match status" value="1"/>
</dbReference>
<dbReference type="Gene3D" id="3.40.50.300">
    <property type="entry name" value="P-loop containing nucleotide triphosphate hydrolases"/>
    <property type="match status" value="1"/>
</dbReference>
<evidence type="ECO:0000313" key="3">
    <source>
        <dbReference type="Proteomes" id="UP000823615"/>
    </source>
</evidence>
<reference evidence="2" key="1">
    <citation type="submission" date="2020-10" db="EMBL/GenBank/DDBJ databases">
        <authorList>
            <person name="Gilroy R."/>
        </authorList>
    </citation>
    <scope>NUCLEOTIDE SEQUENCE</scope>
    <source>
        <strain evidence="2">7293</strain>
    </source>
</reference>
<dbReference type="GO" id="GO:0006260">
    <property type="term" value="P:DNA replication"/>
    <property type="evidence" value="ECO:0007669"/>
    <property type="project" value="TreeGrafter"/>
</dbReference>
<organism evidence="2 3">
    <name type="scientific">Candidatus Ornithospirochaeta stercoripullorum</name>
    <dbReference type="NCBI Taxonomy" id="2840899"/>
    <lineage>
        <taxon>Bacteria</taxon>
        <taxon>Pseudomonadati</taxon>
        <taxon>Spirochaetota</taxon>
        <taxon>Spirochaetia</taxon>
        <taxon>Spirochaetales</taxon>
        <taxon>Spirochaetaceae</taxon>
        <taxon>Spirochaetaceae incertae sedis</taxon>
        <taxon>Candidatus Ornithospirochaeta</taxon>
    </lineage>
</organism>
<comment type="caution">
    <text evidence="2">The sequence shown here is derived from an EMBL/GenBank/DDBJ whole genome shotgun (WGS) entry which is preliminary data.</text>
</comment>
<feature type="domain" description="IstB-like ATP-binding" evidence="1">
    <location>
        <begin position="21"/>
        <end position="251"/>
    </location>
</feature>
<sequence length="257" mass="29262">MNSENSIVNSMQEKRDEIKALLTRLRLPSFKETFIAQTEDPNSPLEPFEDRLLNCLRNEVDVRQSKKISRSIAAAHLRFPGASIDQKIYDPERLLNTALIEKLAQAEWLNGEYSLIITGKTGCGKSYLACALAVSAIRKGYSAYYTRCNDFQRECNRIIGTEETSTLFRTMTKCDLLVLDDFDLMRLGMDACKTLLDIIDCRYEHKATIITSQFPVSAWSELFPDQTLANACLDRLSRKSYRIPMDGPSLRPNDIIQ</sequence>
<evidence type="ECO:0000259" key="1">
    <source>
        <dbReference type="Pfam" id="PF01695"/>
    </source>
</evidence>
<dbReference type="PANTHER" id="PTHR30050">
    <property type="entry name" value="CHROMOSOMAL REPLICATION INITIATOR PROTEIN DNAA"/>
    <property type="match status" value="1"/>
</dbReference>
<dbReference type="Pfam" id="PF01695">
    <property type="entry name" value="IstB_IS21"/>
    <property type="match status" value="1"/>
</dbReference>
<dbReference type="InterPro" id="IPR027417">
    <property type="entry name" value="P-loop_NTPase"/>
</dbReference>
<name>A0A9D9E1E7_9SPIO</name>
<dbReference type="EMBL" id="JADIMT010000052">
    <property type="protein sequence ID" value="MBO8436105.1"/>
    <property type="molecule type" value="Genomic_DNA"/>
</dbReference>
<evidence type="ECO:0000313" key="2">
    <source>
        <dbReference type="EMBL" id="MBO8436105.1"/>
    </source>
</evidence>
<dbReference type="AlphaFoldDB" id="A0A9D9E1E7"/>
<gene>
    <name evidence="2" type="ORF">IAA97_03910</name>
</gene>
<dbReference type="PANTHER" id="PTHR30050:SF4">
    <property type="entry name" value="ATP-BINDING PROTEIN RV3427C IN INSERTION SEQUENCE-RELATED"/>
    <property type="match status" value="1"/>
</dbReference>
<accession>A0A9D9E1E7</accession>
<dbReference type="PIRSF" id="PIRSF003073">
    <property type="entry name" value="DNAC_TnpB_IstB"/>
    <property type="match status" value="1"/>
</dbReference>
<dbReference type="GO" id="GO:0005524">
    <property type="term" value="F:ATP binding"/>
    <property type="evidence" value="ECO:0007669"/>
    <property type="project" value="UniProtKB-KW"/>
</dbReference>
<keyword evidence="2" id="KW-0547">Nucleotide-binding</keyword>
<dbReference type="Proteomes" id="UP000823615">
    <property type="component" value="Unassembled WGS sequence"/>
</dbReference>